<dbReference type="Proteomes" id="UP000245626">
    <property type="component" value="Unassembled WGS sequence"/>
</dbReference>
<protein>
    <submittedName>
        <fullName evidence="1">Glycoside hydrolase/deacetylase</fullName>
    </submittedName>
</protein>
<feature type="non-terminal residue" evidence="1">
    <location>
        <position position="1"/>
    </location>
</feature>
<proteinExistence type="predicted"/>
<reference evidence="1 2" key="1">
    <citation type="journal article" date="2018" name="Mol. Biol. Evol.">
        <title>Broad Genomic Sampling Reveals a Smut Pathogenic Ancestry of the Fungal Clade Ustilaginomycotina.</title>
        <authorList>
            <person name="Kijpornyongpan T."/>
            <person name="Mondo S.J."/>
            <person name="Barry K."/>
            <person name="Sandor L."/>
            <person name="Lee J."/>
            <person name="Lipzen A."/>
            <person name="Pangilinan J."/>
            <person name="LaButti K."/>
            <person name="Hainaut M."/>
            <person name="Henrissat B."/>
            <person name="Grigoriev I.V."/>
            <person name="Spatafora J.W."/>
            <person name="Aime M.C."/>
        </authorList>
    </citation>
    <scope>NUCLEOTIDE SEQUENCE [LARGE SCALE GENOMIC DNA]</scope>
    <source>
        <strain evidence="1 2">SA 807</strain>
    </source>
</reference>
<sequence>FSVHTWSHSLQTTKTNEEIVAELGWTMQIIYDFSGYVPNTWRPPQGDVDNRVRAIASEVFGLKTILWNHDTNDWCLNDQGGSACPNEEPGKDYDSVVNSITPWIDGAKNPGLIILEHELSHASISVFKNYYPKLKGLGW</sequence>
<gene>
    <name evidence="1" type="ORF">IE53DRAFT_304041</name>
</gene>
<feature type="non-terminal residue" evidence="1">
    <location>
        <position position="139"/>
    </location>
</feature>
<organism evidence="1 2">
    <name type="scientific">Violaceomyces palustris</name>
    <dbReference type="NCBI Taxonomy" id="1673888"/>
    <lineage>
        <taxon>Eukaryota</taxon>
        <taxon>Fungi</taxon>
        <taxon>Dikarya</taxon>
        <taxon>Basidiomycota</taxon>
        <taxon>Ustilaginomycotina</taxon>
        <taxon>Ustilaginomycetes</taxon>
        <taxon>Violaceomycetales</taxon>
        <taxon>Violaceomycetaceae</taxon>
        <taxon>Violaceomyces</taxon>
    </lineage>
</organism>
<evidence type="ECO:0000313" key="1">
    <source>
        <dbReference type="EMBL" id="PWN46670.1"/>
    </source>
</evidence>
<name>A0ACD0NLK9_9BASI</name>
<dbReference type="EMBL" id="KZ820789">
    <property type="protein sequence ID" value="PWN46670.1"/>
    <property type="molecule type" value="Genomic_DNA"/>
</dbReference>
<keyword evidence="2" id="KW-1185">Reference proteome</keyword>
<evidence type="ECO:0000313" key="2">
    <source>
        <dbReference type="Proteomes" id="UP000245626"/>
    </source>
</evidence>
<keyword evidence="1" id="KW-0378">Hydrolase</keyword>
<accession>A0ACD0NLK9</accession>